<dbReference type="STRING" id="1408281.Epro_0724"/>
<name>A0A0G3WIH3_9BACT</name>
<dbReference type="InterPro" id="IPR010298">
    <property type="entry name" value="YacP-like"/>
</dbReference>
<accession>A0A0G3WIH3</accession>
<dbReference type="KEGG" id="epo:Epro_0724"/>
<evidence type="ECO:0008006" key="3">
    <source>
        <dbReference type="Google" id="ProtNLM"/>
    </source>
</evidence>
<dbReference type="AlphaFoldDB" id="A0A0G3WIH3"/>
<sequence>MRYIVDGYNVINASDIFKASTLEGRRDKLFEFINQNRPHGSFKNSITVVFDNKSKNPYDFCGHNKSHLGNIEIIFSDGVDLADDIIAQIVDESSNPYEITVVTNDKGIRRRTAPAGAKHESVESFLAKGFKQKNIKRASEVLSGDVKEEINEEFEKLWIKK</sequence>
<dbReference type="Proteomes" id="UP000035337">
    <property type="component" value="Chromosome"/>
</dbReference>
<dbReference type="OrthoDB" id="3404294at2"/>
<evidence type="ECO:0000313" key="1">
    <source>
        <dbReference type="EMBL" id="AKL98103.1"/>
    </source>
</evidence>
<dbReference type="RefSeq" id="WP_052570646.1">
    <property type="nucleotide sequence ID" value="NZ_CP009498.1"/>
</dbReference>
<protein>
    <recommendedName>
        <fullName evidence="3">YacP-like NYN domain protein</fullName>
    </recommendedName>
</protein>
<dbReference type="PATRIC" id="fig|1408281.3.peg.742"/>
<dbReference type="Pfam" id="PF05991">
    <property type="entry name" value="NYN_YacP"/>
    <property type="match status" value="1"/>
</dbReference>
<proteinExistence type="predicted"/>
<evidence type="ECO:0000313" key="2">
    <source>
        <dbReference type="Proteomes" id="UP000035337"/>
    </source>
</evidence>
<dbReference type="EMBL" id="CP009498">
    <property type="protein sequence ID" value="AKL98103.1"/>
    <property type="molecule type" value="Genomic_DNA"/>
</dbReference>
<keyword evidence="2" id="KW-1185">Reference proteome</keyword>
<gene>
    <name evidence="1" type="ORF">Epro_0724</name>
</gene>
<reference evidence="1 2" key="1">
    <citation type="submission" date="2014-09" db="EMBL/GenBank/DDBJ databases">
        <title>Complete genome sequence of Endomicrobium proavitum.</title>
        <authorList>
            <person name="Zheng H."/>
        </authorList>
    </citation>
    <scope>NUCLEOTIDE SEQUENCE [LARGE SCALE GENOMIC DNA]</scope>
    <source>
        <strain evidence="1 2">Rsa215</strain>
    </source>
</reference>
<organism evidence="1 2">
    <name type="scientific">Endomicrobium proavitum</name>
    <dbReference type="NCBI Taxonomy" id="1408281"/>
    <lineage>
        <taxon>Bacteria</taxon>
        <taxon>Pseudomonadati</taxon>
        <taxon>Elusimicrobiota</taxon>
        <taxon>Endomicrobiia</taxon>
        <taxon>Endomicrobiales</taxon>
        <taxon>Endomicrobiaceae</taxon>
        <taxon>Endomicrobium</taxon>
    </lineage>
</organism>